<sequence length="506" mass="58008">MSEELREQPETAAEAAQAEKEFSEHARVRREKLAALQEAGADPYAITSYDVTAHCAEIRTNFDEMEGKTVRIAGRMMSKRVMGKASFCDVRDGSDRMQVYVKRDDIGTEEYQGFKKWDLGDIVGVEGMVFRTQKGEISIHAHSIQLLSKSLLPLPEKFHGLKDQETRYRQRYVDLIVNPEVKETFVRRSLIMRELRAFLDGRGFLEVDTPILTPFEIGASARPFTTHHNTLDMDMVLRIETELYLKRLIVGGFERVYEVGRIFRNEGMDPKHNPEFTTVELYQAYTDFHGMMDLVEDMMKTVAQNVCGTLVVPYQGHQIDLGHWERLTMVEAVKKYSGVDYYDWKTDEDAIAAAKEHHVELPEVPTKGAILAEFFDAFVEDKLIQPTFIYDYPVEISPLAKRKPSDPAFTERFEYFINATEFGNAFSELNDPIDQKARFEHQVEQRRALDPETRAQVDYDYVTALEYGMPPTGGLGFGVDRLVMLLTDSASIRDVLLFPTMKPLDK</sequence>
<evidence type="ECO:0000256" key="4">
    <source>
        <dbReference type="ARBA" id="ARBA00022741"/>
    </source>
</evidence>
<accession>A0A9D1H6J3</accession>
<organism evidence="13 14">
    <name type="scientific">Candidatus Faecivivens stercoripullorum</name>
    <dbReference type="NCBI Taxonomy" id="2840805"/>
    <lineage>
        <taxon>Bacteria</taxon>
        <taxon>Bacillati</taxon>
        <taxon>Bacillota</taxon>
        <taxon>Clostridia</taxon>
        <taxon>Eubacteriales</taxon>
        <taxon>Oscillospiraceae</taxon>
        <taxon>Oscillospiraceae incertae sedis</taxon>
        <taxon>Candidatus Faecivivens</taxon>
    </lineage>
</organism>
<reference evidence="13" key="1">
    <citation type="submission" date="2020-10" db="EMBL/GenBank/DDBJ databases">
        <authorList>
            <person name="Gilroy R."/>
        </authorList>
    </citation>
    <scope>NUCLEOTIDE SEQUENCE</scope>
    <source>
        <strain evidence="13">ChiBcec7-5410</strain>
    </source>
</reference>
<comment type="caution">
    <text evidence="13">The sequence shown here is derived from an EMBL/GenBank/DDBJ whole genome shotgun (WGS) entry which is preliminary data.</text>
</comment>
<dbReference type="FunFam" id="2.40.50.140:FF:000024">
    <property type="entry name" value="Lysine--tRNA ligase"/>
    <property type="match status" value="1"/>
</dbReference>
<dbReference type="PANTHER" id="PTHR42918:SF15">
    <property type="entry name" value="LYSINE--TRNA LIGASE, CHLOROPLASTIC_MITOCHONDRIAL"/>
    <property type="match status" value="1"/>
</dbReference>
<dbReference type="AlphaFoldDB" id="A0A9D1H6J3"/>
<dbReference type="InterPro" id="IPR006195">
    <property type="entry name" value="aa-tRNA-synth_II"/>
</dbReference>
<keyword evidence="9 10" id="KW-0460">Magnesium</keyword>
<comment type="catalytic activity">
    <reaction evidence="8 9 10">
        <text>tRNA(Lys) + L-lysine + ATP = L-lysyl-tRNA(Lys) + AMP + diphosphate</text>
        <dbReference type="Rhea" id="RHEA:20792"/>
        <dbReference type="Rhea" id="RHEA-COMP:9696"/>
        <dbReference type="Rhea" id="RHEA-COMP:9697"/>
        <dbReference type="ChEBI" id="CHEBI:30616"/>
        <dbReference type="ChEBI" id="CHEBI:32551"/>
        <dbReference type="ChEBI" id="CHEBI:33019"/>
        <dbReference type="ChEBI" id="CHEBI:78442"/>
        <dbReference type="ChEBI" id="CHEBI:78529"/>
        <dbReference type="ChEBI" id="CHEBI:456215"/>
        <dbReference type="EC" id="6.1.1.6"/>
    </reaction>
</comment>
<comment type="subunit">
    <text evidence="9">Homodimer.</text>
</comment>
<dbReference type="InterPro" id="IPR004364">
    <property type="entry name" value="Aa-tRNA-synt_II"/>
</dbReference>
<dbReference type="NCBIfam" id="NF001756">
    <property type="entry name" value="PRK00484.1"/>
    <property type="match status" value="1"/>
</dbReference>
<keyword evidence="3 9" id="KW-0479">Metal-binding</keyword>
<dbReference type="GO" id="GO:0000287">
    <property type="term" value="F:magnesium ion binding"/>
    <property type="evidence" value="ECO:0007669"/>
    <property type="project" value="UniProtKB-UniRule"/>
</dbReference>
<comment type="cofactor">
    <cofactor evidence="9 10">
        <name>Mg(2+)</name>
        <dbReference type="ChEBI" id="CHEBI:18420"/>
    </cofactor>
    <text evidence="9 10">Binds 3 Mg(2+) ions per subunit.</text>
</comment>
<dbReference type="GO" id="GO:0016740">
    <property type="term" value="F:transferase activity"/>
    <property type="evidence" value="ECO:0007669"/>
    <property type="project" value="UniProtKB-ARBA"/>
</dbReference>
<feature type="binding site" evidence="9">
    <location>
        <position position="421"/>
    </location>
    <ligand>
        <name>Mg(2+)</name>
        <dbReference type="ChEBI" id="CHEBI:18420"/>
        <label>2</label>
    </ligand>
</feature>
<keyword evidence="5 9" id="KW-0067">ATP-binding</keyword>
<evidence type="ECO:0000256" key="11">
    <source>
        <dbReference type="SAM" id="MobiDB-lite"/>
    </source>
</evidence>
<dbReference type="GO" id="GO:0140096">
    <property type="term" value="F:catalytic activity, acting on a protein"/>
    <property type="evidence" value="ECO:0007669"/>
    <property type="project" value="UniProtKB-ARBA"/>
</dbReference>
<evidence type="ECO:0000313" key="14">
    <source>
        <dbReference type="Proteomes" id="UP000824160"/>
    </source>
</evidence>
<dbReference type="InterPro" id="IPR002313">
    <property type="entry name" value="Lys-tRNA-ligase_II"/>
</dbReference>
<dbReference type="CDD" id="cd00775">
    <property type="entry name" value="LysRS_core"/>
    <property type="match status" value="1"/>
</dbReference>
<dbReference type="Gene3D" id="3.30.930.10">
    <property type="entry name" value="Bira Bifunctional Protein, Domain 2"/>
    <property type="match status" value="1"/>
</dbReference>
<keyword evidence="4 9" id="KW-0547">Nucleotide-binding</keyword>
<dbReference type="Gene3D" id="2.40.50.140">
    <property type="entry name" value="Nucleic acid-binding proteins"/>
    <property type="match status" value="1"/>
</dbReference>
<dbReference type="EC" id="6.1.1.6" evidence="9"/>
<keyword evidence="6 9" id="KW-0648">Protein biosynthesis</keyword>
<evidence type="ECO:0000256" key="3">
    <source>
        <dbReference type="ARBA" id="ARBA00022723"/>
    </source>
</evidence>
<comment type="similarity">
    <text evidence="1 9">Belongs to the class-II aminoacyl-tRNA synthetase family.</text>
</comment>
<dbReference type="Pfam" id="PF01336">
    <property type="entry name" value="tRNA_anti-codon"/>
    <property type="match status" value="1"/>
</dbReference>
<dbReference type="PRINTS" id="PR00982">
    <property type="entry name" value="TRNASYNTHLYS"/>
</dbReference>
<keyword evidence="2 9" id="KW-0436">Ligase</keyword>
<dbReference type="InterPro" id="IPR044136">
    <property type="entry name" value="Lys-tRNA-ligase_II_N"/>
</dbReference>
<gene>
    <name evidence="9 13" type="primary">lysS</name>
    <name evidence="13" type="ORF">IAC43_02385</name>
</gene>
<evidence type="ECO:0000259" key="12">
    <source>
        <dbReference type="PROSITE" id="PS50862"/>
    </source>
</evidence>
<dbReference type="SUPFAM" id="SSF50249">
    <property type="entry name" value="Nucleic acid-binding proteins"/>
    <property type="match status" value="1"/>
</dbReference>
<name>A0A9D1H6J3_9FIRM</name>
<dbReference type="HAMAP" id="MF_00252">
    <property type="entry name" value="Lys_tRNA_synth_class2"/>
    <property type="match status" value="1"/>
</dbReference>
<dbReference type="EMBL" id="DVLW01000066">
    <property type="protein sequence ID" value="HIT94012.1"/>
    <property type="molecule type" value="Genomic_DNA"/>
</dbReference>
<proteinExistence type="inferred from homology"/>
<evidence type="ECO:0000256" key="2">
    <source>
        <dbReference type="ARBA" id="ARBA00022598"/>
    </source>
</evidence>
<dbReference type="PROSITE" id="PS50862">
    <property type="entry name" value="AA_TRNA_LIGASE_II"/>
    <property type="match status" value="1"/>
</dbReference>
<dbReference type="GO" id="GO:0005524">
    <property type="term" value="F:ATP binding"/>
    <property type="evidence" value="ECO:0007669"/>
    <property type="project" value="UniProtKB-UniRule"/>
</dbReference>
<dbReference type="Pfam" id="PF00152">
    <property type="entry name" value="tRNA-synt_2"/>
    <property type="match status" value="1"/>
</dbReference>
<evidence type="ECO:0000256" key="8">
    <source>
        <dbReference type="ARBA" id="ARBA00048573"/>
    </source>
</evidence>
<evidence type="ECO:0000313" key="13">
    <source>
        <dbReference type="EMBL" id="HIT94012.1"/>
    </source>
</evidence>
<comment type="subcellular location">
    <subcellularLocation>
        <location evidence="9">Cytoplasm</location>
    </subcellularLocation>
</comment>
<evidence type="ECO:0000256" key="9">
    <source>
        <dbReference type="HAMAP-Rule" id="MF_00252"/>
    </source>
</evidence>
<keyword evidence="9" id="KW-0963">Cytoplasm</keyword>
<dbReference type="NCBIfam" id="TIGR00499">
    <property type="entry name" value="lysS_bact"/>
    <property type="match status" value="1"/>
</dbReference>
<dbReference type="GO" id="GO:0006430">
    <property type="term" value="P:lysyl-tRNA aminoacylation"/>
    <property type="evidence" value="ECO:0007669"/>
    <property type="project" value="UniProtKB-UniRule"/>
</dbReference>
<dbReference type="GO" id="GO:0005829">
    <property type="term" value="C:cytosol"/>
    <property type="evidence" value="ECO:0007669"/>
    <property type="project" value="TreeGrafter"/>
</dbReference>
<dbReference type="Proteomes" id="UP000824160">
    <property type="component" value="Unassembled WGS sequence"/>
</dbReference>
<feature type="binding site" evidence="9">
    <location>
        <position position="414"/>
    </location>
    <ligand>
        <name>Mg(2+)</name>
        <dbReference type="ChEBI" id="CHEBI:18420"/>
        <label>1</label>
    </ligand>
</feature>
<evidence type="ECO:0000256" key="1">
    <source>
        <dbReference type="ARBA" id="ARBA00008226"/>
    </source>
</evidence>
<dbReference type="InterPro" id="IPR004365">
    <property type="entry name" value="NA-bd_OB_tRNA"/>
</dbReference>
<feature type="domain" description="Aminoacyl-transfer RNA synthetases class-II family profile" evidence="12">
    <location>
        <begin position="188"/>
        <end position="503"/>
    </location>
</feature>
<dbReference type="GO" id="GO:0004824">
    <property type="term" value="F:lysine-tRNA ligase activity"/>
    <property type="evidence" value="ECO:0007669"/>
    <property type="project" value="UniProtKB-UniRule"/>
</dbReference>
<protein>
    <recommendedName>
        <fullName evidence="9">Lysine--tRNA ligase</fullName>
        <ecNumber evidence="9">6.1.1.6</ecNumber>
    </recommendedName>
    <alternativeName>
        <fullName evidence="9">Lysyl-tRNA synthetase</fullName>
        <shortName evidence="9">LysRS</shortName>
    </alternativeName>
</protein>
<evidence type="ECO:0000256" key="10">
    <source>
        <dbReference type="RuleBase" id="RU000336"/>
    </source>
</evidence>
<dbReference type="PANTHER" id="PTHR42918">
    <property type="entry name" value="LYSYL-TRNA SYNTHETASE"/>
    <property type="match status" value="1"/>
</dbReference>
<evidence type="ECO:0000256" key="5">
    <source>
        <dbReference type="ARBA" id="ARBA00022840"/>
    </source>
</evidence>
<dbReference type="InterPro" id="IPR045864">
    <property type="entry name" value="aa-tRNA-synth_II/BPL/LPL"/>
</dbReference>
<reference evidence="13" key="2">
    <citation type="journal article" date="2021" name="PeerJ">
        <title>Extensive microbial diversity within the chicken gut microbiome revealed by metagenomics and culture.</title>
        <authorList>
            <person name="Gilroy R."/>
            <person name="Ravi A."/>
            <person name="Getino M."/>
            <person name="Pursley I."/>
            <person name="Horton D.L."/>
            <person name="Alikhan N.F."/>
            <person name="Baker D."/>
            <person name="Gharbi K."/>
            <person name="Hall N."/>
            <person name="Watson M."/>
            <person name="Adriaenssens E.M."/>
            <person name="Foster-Nyarko E."/>
            <person name="Jarju S."/>
            <person name="Secka A."/>
            <person name="Antonio M."/>
            <person name="Oren A."/>
            <person name="Chaudhuri R.R."/>
            <person name="La Ragione R."/>
            <person name="Hildebrand F."/>
            <person name="Pallen M.J."/>
        </authorList>
    </citation>
    <scope>NUCLEOTIDE SEQUENCE</scope>
    <source>
        <strain evidence="13">ChiBcec7-5410</strain>
    </source>
</reference>
<evidence type="ECO:0000256" key="7">
    <source>
        <dbReference type="ARBA" id="ARBA00023146"/>
    </source>
</evidence>
<feature type="binding site" evidence="9">
    <location>
        <position position="421"/>
    </location>
    <ligand>
        <name>Mg(2+)</name>
        <dbReference type="ChEBI" id="CHEBI:18420"/>
        <label>1</label>
    </ligand>
</feature>
<keyword evidence="7 9" id="KW-0030">Aminoacyl-tRNA synthetase</keyword>
<dbReference type="GO" id="GO:0000049">
    <property type="term" value="F:tRNA binding"/>
    <property type="evidence" value="ECO:0007669"/>
    <property type="project" value="TreeGrafter"/>
</dbReference>
<dbReference type="InterPro" id="IPR012340">
    <property type="entry name" value="NA-bd_OB-fold"/>
</dbReference>
<dbReference type="CDD" id="cd04322">
    <property type="entry name" value="LysRS_N"/>
    <property type="match status" value="1"/>
</dbReference>
<dbReference type="InterPro" id="IPR018149">
    <property type="entry name" value="Lys-tRNA-synth_II_C"/>
</dbReference>
<feature type="region of interest" description="Disordered" evidence="11">
    <location>
        <begin position="1"/>
        <end position="24"/>
    </location>
</feature>
<dbReference type="SUPFAM" id="SSF55681">
    <property type="entry name" value="Class II aaRS and biotin synthetases"/>
    <property type="match status" value="1"/>
</dbReference>
<evidence type="ECO:0000256" key="6">
    <source>
        <dbReference type="ARBA" id="ARBA00022917"/>
    </source>
</evidence>